<dbReference type="EMBL" id="NPDZ01000002">
    <property type="protein sequence ID" value="PJZ74131.1"/>
    <property type="molecule type" value="Genomic_DNA"/>
</dbReference>
<evidence type="ECO:0000313" key="4">
    <source>
        <dbReference type="Proteomes" id="UP000231990"/>
    </source>
</evidence>
<organism evidence="2 4">
    <name type="scientific">Leptospira perolatii</name>
    <dbReference type="NCBI Taxonomy" id="2023191"/>
    <lineage>
        <taxon>Bacteria</taxon>
        <taxon>Pseudomonadati</taxon>
        <taxon>Spirochaetota</taxon>
        <taxon>Spirochaetia</taxon>
        <taxon>Leptospirales</taxon>
        <taxon>Leptospiraceae</taxon>
        <taxon>Leptospira</taxon>
    </lineage>
</organism>
<comment type="caution">
    <text evidence="2">The sequence shown here is derived from an EMBL/GenBank/DDBJ whole genome shotgun (WGS) entry which is preliminary data.</text>
</comment>
<dbReference type="AlphaFoldDB" id="A0A2M9ZQ87"/>
<accession>A0A2M9ZQ87</accession>
<protein>
    <recommendedName>
        <fullName evidence="5">PIN domain-containing protein</fullName>
    </recommendedName>
</protein>
<evidence type="ECO:0000313" key="3">
    <source>
        <dbReference type="Proteomes" id="UP000231962"/>
    </source>
</evidence>
<dbReference type="EMBL" id="NPDY01000013">
    <property type="protein sequence ID" value="PJZ69000.1"/>
    <property type="molecule type" value="Genomic_DNA"/>
</dbReference>
<dbReference type="Proteomes" id="UP000231990">
    <property type="component" value="Unassembled WGS sequence"/>
</dbReference>
<dbReference type="OrthoDB" id="327854at2"/>
<evidence type="ECO:0000313" key="2">
    <source>
        <dbReference type="EMBL" id="PJZ74131.1"/>
    </source>
</evidence>
<name>A0A2M9ZQ87_9LEPT</name>
<gene>
    <name evidence="1" type="ORF">CH360_13125</name>
    <name evidence="2" type="ORF">CH373_04205</name>
</gene>
<evidence type="ECO:0008006" key="5">
    <source>
        <dbReference type="Google" id="ProtNLM"/>
    </source>
</evidence>
<keyword evidence="3" id="KW-1185">Reference proteome</keyword>
<sequence>MSIHQIIQDLIANPGVSFEPAYYPEAILSLWPKYIKDYDDAVLTAAGKILEAKIVTFDNEFIKSFKKLNLGLHHI</sequence>
<reference evidence="3 4" key="1">
    <citation type="submission" date="2017-07" db="EMBL/GenBank/DDBJ databases">
        <title>Leptospira spp. isolated from tropical soils.</title>
        <authorList>
            <person name="Thibeaux R."/>
            <person name="Iraola G."/>
            <person name="Ferres I."/>
            <person name="Bierque E."/>
            <person name="Girault D."/>
            <person name="Soupe-Gilbert M.-E."/>
            <person name="Picardeau M."/>
            <person name="Goarant C."/>
        </authorList>
    </citation>
    <scope>NUCLEOTIDE SEQUENCE [LARGE SCALE GENOMIC DNA]</scope>
    <source>
        <strain evidence="2 4">FH1-B-B1</strain>
        <strain evidence="1 3">FH1-B-C1</strain>
    </source>
</reference>
<dbReference type="Proteomes" id="UP000231962">
    <property type="component" value="Unassembled WGS sequence"/>
</dbReference>
<evidence type="ECO:0000313" key="1">
    <source>
        <dbReference type="EMBL" id="PJZ69000.1"/>
    </source>
</evidence>
<dbReference type="RefSeq" id="WP_100714505.1">
    <property type="nucleotide sequence ID" value="NZ_NPDY01000013.1"/>
</dbReference>
<proteinExistence type="predicted"/>